<sequence length="106" mass="12043">MNKTQKMTPQEFWASVRTTASLKIAQFQLQHHIERRYQNELQEEVSSLSSLVQELTGYPLCPSSDTEKSSNDAFDKGKGTQPQIRQCQTGIRSLAQDDHQSIQESS</sequence>
<proteinExistence type="predicted"/>
<feature type="compositionally biased region" description="Basic and acidic residues" evidence="1">
    <location>
        <begin position="65"/>
        <end position="78"/>
    </location>
</feature>
<organism evidence="2 3">
    <name type="scientific">Citrobacter amalonaticus</name>
    <dbReference type="NCBI Taxonomy" id="35703"/>
    <lineage>
        <taxon>Bacteria</taxon>
        <taxon>Pseudomonadati</taxon>
        <taxon>Pseudomonadota</taxon>
        <taxon>Gammaproteobacteria</taxon>
        <taxon>Enterobacterales</taxon>
        <taxon>Enterobacteriaceae</taxon>
        <taxon>Citrobacter</taxon>
    </lineage>
</organism>
<evidence type="ECO:0000313" key="3">
    <source>
        <dbReference type="Proteomes" id="UP000862426"/>
    </source>
</evidence>
<dbReference type="Proteomes" id="UP000862426">
    <property type="component" value="Unassembled WGS sequence"/>
</dbReference>
<evidence type="ECO:0000256" key="1">
    <source>
        <dbReference type="SAM" id="MobiDB-lite"/>
    </source>
</evidence>
<dbReference type="AlphaFoldDB" id="A0A9C7QKF7"/>
<protein>
    <submittedName>
        <fullName evidence="2">Uncharacterized protein</fullName>
    </submittedName>
</protein>
<comment type="caution">
    <text evidence="2">The sequence shown here is derived from an EMBL/GenBank/DDBJ whole genome shotgun (WGS) entry which is preliminary data.</text>
</comment>
<accession>A0A9C7QKF7</accession>
<reference evidence="2" key="2">
    <citation type="submission" date="2022-05" db="EMBL/GenBank/DDBJ databases">
        <authorList>
            <consortium name="NCBI Pathogen Detection Project"/>
        </authorList>
    </citation>
    <scope>NUCLEOTIDE SEQUENCE</scope>
    <source>
        <strain evidence="2">CAV1698</strain>
    </source>
</reference>
<name>A0A9C7QKF7_CITAM</name>
<reference evidence="2" key="1">
    <citation type="journal article" date="2018" name="Genome Biol.">
        <title>SKESA: strategic k-mer extension for scrupulous assemblies.</title>
        <authorList>
            <person name="Souvorov A."/>
            <person name="Agarwala R."/>
            <person name="Lipman D.J."/>
        </authorList>
    </citation>
    <scope>NUCLEOTIDE SEQUENCE</scope>
    <source>
        <strain evidence="2">CAV1698</strain>
    </source>
</reference>
<dbReference type="EMBL" id="DACYAJ020000015">
    <property type="protein sequence ID" value="HCD1256021.1"/>
    <property type="molecule type" value="Genomic_DNA"/>
</dbReference>
<gene>
    <name evidence="2" type="ORF">JD854_RS13305</name>
</gene>
<feature type="region of interest" description="Disordered" evidence="1">
    <location>
        <begin position="59"/>
        <end position="86"/>
    </location>
</feature>
<evidence type="ECO:0000313" key="2">
    <source>
        <dbReference type="EMBL" id="HCD1256021.1"/>
    </source>
</evidence>